<name>A0A1G8F5P2_9FLAO</name>
<keyword evidence="1" id="KW-1133">Transmembrane helix</keyword>
<proteinExistence type="predicted"/>
<dbReference type="Proteomes" id="UP000243588">
    <property type="component" value="Unassembled WGS sequence"/>
</dbReference>
<keyword evidence="1" id="KW-0812">Transmembrane</keyword>
<feature type="transmembrane region" description="Helical" evidence="1">
    <location>
        <begin position="12"/>
        <end position="34"/>
    </location>
</feature>
<dbReference type="Gene3D" id="3.30.10.20">
    <property type="match status" value="2"/>
</dbReference>
<evidence type="ECO:0000256" key="1">
    <source>
        <dbReference type="SAM" id="Phobius"/>
    </source>
</evidence>
<dbReference type="RefSeq" id="WP_090409242.1">
    <property type="nucleotide sequence ID" value="NZ_FNDQ01000014.1"/>
</dbReference>
<evidence type="ECO:0000313" key="3">
    <source>
        <dbReference type="EMBL" id="SDH77450.1"/>
    </source>
</evidence>
<protein>
    <submittedName>
        <fullName evidence="3">PASTA domain-containing protein</fullName>
    </submittedName>
</protein>
<evidence type="ECO:0000313" key="4">
    <source>
        <dbReference type="Proteomes" id="UP000243588"/>
    </source>
</evidence>
<accession>A0A1G8F5P2</accession>
<keyword evidence="1" id="KW-0472">Membrane</keyword>
<evidence type="ECO:0000259" key="2">
    <source>
        <dbReference type="PROSITE" id="PS51178"/>
    </source>
</evidence>
<dbReference type="Pfam" id="PF03793">
    <property type="entry name" value="PASTA"/>
    <property type="match status" value="1"/>
</dbReference>
<gene>
    <name evidence="3" type="ORF">SAMN05421818_11468</name>
</gene>
<dbReference type="PROSITE" id="PS51178">
    <property type="entry name" value="PASTA"/>
    <property type="match status" value="1"/>
</dbReference>
<feature type="domain" description="PASTA" evidence="2">
    <location>
        <begin position="41"/>
        <end position="108"/>
    </location>
</feature>
<dbReference type="STRING" id="702745.SAMN05421818_11468"/>
<dbReference type="AlphaFoldDB" id="A0A1G8F5P2"/>
<sequence length="197" mass="22041">MKLFGFLKSKAFFISLIAAVVILVVGVFVALKWLEKTTNHGQRIAVPSILKLDTDQAIQVLEKNSLRMVVLDTLDYDRDFPPLTILEQDPEPNTDVKENRKIYVKINAAGYGKVILPEFEKLTYRQVLATIKSLGLKEGTISYETFIGKDVVLRVTQNGKVLKKGDKVSKNSRVDFVLGDGRAAYTPEELDVAPEID</sequence>
<organism evidence="3 4">
    <name type="scientific">Myroides phaeus</name>
    <dbReference type="NCBI Taxonomy" id="702745"/>
    <lineage>
        <taxon>Bacteria</taxon>
        <taxon>Pseudomonadati</taxon>
        <taxon>Bacteroidota</taxon>
        <taxon>Flavobacteriia</taxon>
        <taxon>Flavobacteriales</taxon>
        <taxon>Flavobacteriaceae</taxon>
        <taxon>Myroides</taxon>
    </lineage>
</organism>
<dbReference type="EMBL" id="FNDQ01000014">
    <property type="protein sequence ID" value="SDH77450.1"/>
    <property type="molecule type" value="Genomic_DNA"/>
</dbReference>
<dbReference type="CDD" id="cd06577">
    <property type="entry name" value="PASTA_pknB"/>
    <property type="match status" value="1"/>
</dbReference>
<keyword evidence="4" id="KW-1185">Reference proteome</keyword>
<dbReference type="InterPro" id="IPR005543">
    <property type="entry name" value="PASTA_dom"/>
</dbReference>
<reference evidence="4" key="1">
    <citation type="submission" date="2016-10" db="EMBL/GenBank/DDBJ databases">
        <authorList>
            <person name="Varghese N."/>
            <person name="Submissions S."/>
        </authorList>
    </citation>
    <scope>NUCLEOTIDE SEQUENCE [LARGE SCALE GENOMIC DNA]</scope>
    <source>
        <strain evidence="4">DSM 23313</strain>
    </source>
</reference>
<dbReference type="SMART" id="SM00740">
    <property type="entry name" value="PASTA"/>
    <property type="match status" value="2"/>
</dbReference>